<evidence type="ECO:0000256" key="3">
    <source>
        <dbReference type="ARBA" id="ARBA00022833"/>
    </source>
</evidence>
<name>A0AAW0DNX9_9AGAR</name>
<reference evidence="6 7" key="1">
    <citation type="submission" date="2024-01" db="EMBL/GenBank/DDBJ databases">
        <title>A draft genome for a cacao thread blight-causing isolate of Paramarasmius palmivorus.</title>
        <authorList>
            <person name="Baruah I.K."/>
            <person name="Bukari Y."/>
            <person name="Amoako-Attah I."/>
            <person name="Meinhardt L.W."/>
            <person name="Bailey B.A."/>
            <person name="Cohen S.P."/>
        </authorList>
    </citation>
    <scope>NUCLEOTIDE SEQUENCE [LARGE SCALE GENOMIC DNA]</scope>
    <source>
        <strain evidence="6 7">GH-12</strain>
    </source>
</reference>
<dbReference type="Proteomes" id="UP001383192">
    <property type="component" value="Unassembled WGS sequence"/>
</dbReference>
<dbReference type="Gene3D" id="6.10.140.2220">
    <property type="match status" value="1"/>
</dbReference>
<keyword evidence="1" id="KW-0479">Metal-binding</keyword>
<dbReference type="AlphaFoldDB" id="A0AAW0DNX9"/>
<evidence type="ECO:0000313" key="7">
    <source>
        <dbReference type="Proteomes" id="UP001383192"/>
    </source>
</evidence>
<evidence type="ECO:0000256" key="2">
    <source>
        <dbReference type="ARBA" id="ARBA00022771"/>
    </source>
</evidence>
<evidence type="ECO:0000313" key="6">
    <source>
        <dbReference type="EMBL" id="KAK7052839.1"/>
    </source>
</evidence>
<dbReference type="GO" id="GO:0008270">
    <property type="term" value="F:zinc ion binding"/>
    <property type="evidence" value="ECO:0007669"/>
    <property type="project" value="UniProtKB-KW"/>
</dbReference>
<dbReference type="Pfam" id="PF01753">
    <property type="entry name" value="zf-MYND"/>
    <property type="match status" value="1"/>
</dbReference>
<accession>A0AAW0DNX9</accession>
<feature type="domain" description="MYND-type" evidence="5">
    <location>
        <begin position="361"/>
        <end position="399"/>
    </location>
</feature>
<dbReference type="PROSITE" id="PS50865">
    <property type="entry name" value="ZF_MYND_2"/>
    <property type="match status" value="1"/>
</dbReference>
<protein>
    <recommendedName>
        <fullName evidence="5">MYND-type domain-containing protein</fullName>
    </recommendedName>
</protein>
<keyword evidence="7" id="KW-1185">Reference proteome</keyword>
<organism evidence="6 7">
    <name type="scientific">Paramarasmius palmivorus</name>
    <dbReference type="NCBI Taxonomy" id="297713"/>
    <lineage>
        <taxon>Eukaryota</taxon>
        <taxon>Fungi</taxon>
        <taxon>Dikarya</taxon>
        <taxon>Basidiomycota</taxon>
        <taxon>Agaricomycotina</taxon>
        <taxon>Agaricomycetes</taxon>
        <taxon>Agaricomycetidae</taxon>
        <taxon>Agaricales</taxon>
        <taxon>Marasmiineae</taxon>
        <taxon>Marasmiaceae</taxon>
        <taxon>Paramarasmius</taxon>
    </lineage>
</organism>
<dbReference type="InterPro" id="IPR002893">
    <property type="entry name" value="Znf_MYND"/>
</dbReference>
<dbReference type="EMBL" id="JAYKXP010000011">
    <property type="protein sequence ID" value="KAK7052839.1"/>
    <property type="molecule type" value="Genomic_DNA"/>
</dbReference>
<gene>
    <name evidence="6" type="ORF">VNI00_004158</name>
</gene>
<sequence>MSEQPSNANIANGFKFCAHGGEYCHKCLCDYRKSNNTKIGKQLSQEFPGLSTEQLWGRPPLDDALKDASDAGTKDEEGNNVYRCKSHEAVDCNECFDWGGLVLKNIKSIFANYGKKIPTEATREEKLQMLASMGVELPLTTGLPEEDVDKKLRSAVDSAQYFFTLVPSKTLDPKSSPIWKRKLLRSAVARGSIEETRQEAFAQATLRQAPFPEHERVFMELRDTISGIAHGVDEGHKHFLIQDKDQDSALGLRVVEVRKVGDGVPVFVVLCGRGTRNSALNHVLDWTINAFGSRKRVGQITASVQEQNLLLTLLNLNSKRLVSHYKPVRGPFEQSFILSFILPLGPISQQDIGRLMRSSGCFVCGKKGDVVRECSGCALVEYCGRGCQRADWKEHKDACQLLSGGTWYTTKVDFETTLRRAPGGPGYTNTINVRDSLHAVPSPERASSSAPPNIHGDRPFLVKMQRPLNSHIGPIMIYDRERSFTFFLNHEDDADSYRKAQMEFGLEVRIYRWVKRTADSELSICFDRQPPKPPVW</sequence>
<evidence type="ECO:0000256" key="1">
    <source>
        <dbReference type="ARBA" id="ARBA00022723"/>
    </source>
</evidence>
<dbReference type="SUPFAM" id="SSF144232">
    <property type="entry name" value="HIT/MYND zinc finger-like"/>
    <property type="match status" value="1"/>
</dbReference>
<keyword evidence="3" id="KW-0862">Zinc</keyword>
<evidence type="ECO:0000256" key="4">
    <source>
        <dbReference type="PROSITE-ProRule" id="PRU00134"/>
    </source>
</evidence>
<proteinExistence type="predicted"/>
<dbReference type="PROSITE" id="PS01360">
    <property type="entry name" value="ZF_MYND_1"/>
    <property type="match status" value="1"/>
</dbReference>
<evidence type="ECO:0000259" key="5">
    <source>
        <dbReference type="PROSITE" id="PS50865"/>
    </source>
</evidence>
<keyword evidence="2 4" id="KW-0863">Zinc-finger</keyword>
<comment type="caution">
    <text evidence="6">The sequence shown here is derived from an EMBL/GenBank/DDBJ whole genome shotgun (WGS) entry which is preliminary data.</text>
</comment>